<evidence type="ECO:0000313" key="3">
    <source>
        <dbReference type="Proteomes" id="UP000076738"/>
    </source>
</evidence>
<reference evidence="2 3" key="1">
    <citation type="journal article" date="2016" name="Mol. Biol. Evol.">
        <title>Comparative Genomics of Early-Diverging Mushroom-Forming Fungi Provides Insights into the Origins of Lignocellulose Decay Capabilities.</title>
        <authorList>
            <person name="Nagy L.G."/>
            <person name="Riley R."/>
            <person name="Tritt A."/>
            <person name="Adam C."/>
            <person name="Daum C."/>
            <person name="Floudas D."/>
            <person name="Sun H."/>
            <person name="Yadav J.S."/>
            <person name="Pangilinan J."/>
            <person name="Larsson K.H."/>
            <person name="Matsuura K."/>
            <person name="Barry K."/>
            <person name="Labutti K."/>
            <person name="Kuo R."/>
            <person name="Ohm R.A."/>
            <person name="Bhattacharya S.S."/>
            <person name="Shirouzu T."/>
            <person name="Yoshinaga Y."/>
            <person name="Martin F.M."/>
            <person name="Grigoriev I.V."/>
            <person name="Hibbett D.S."/>
        </authorList>
    </citation>
    <scope>NUCLEOTIDE SEQUENCE [LARGE SCALE GENOMIC DNA]</scope>
    <source>
        <strain evidence="2 3">TUFC12733</strain>
    </source>
</reference>
<feature type="region of interest" description="Disordered" evidence="1">
    <location>
        <begin position="437"/>
        <end position="498"/>
    </location>
</feature>
<proteinExistence type="predicted"/>
<feature type="compositionally biased region" description="Low complexity" evidence="1">
    <location>
        <begin position="116"/>
        <end position="130"/>
    </location>
</feature>
<feature type="compositionally biased region" description="Pro residues" evidence="1">
    <location>
        <begin position="180"/>
        <end position="198"/>
    </location>
</feature>
<dbReference type="OrthoDB" id="2555519at2759"/>
<feature type="compositionally biased region" description="Acidic residues" evidence="1">
    <location>
        <begin position="455"/>
        <end position="473"/>
    </location>
</feature>
<dbReference type="Proteomes" id="UP000076738">
    <property type="component" value="Unassembled WGS sequence"/>
</dbReference>
<organism evidence="2 3">
    <name type="scientific">Calocera viscosa (strain TUFC12733)</name>
    <dbReference type="NCBI Taxonomy" id="1330018"/>
    <lineage>
        <taxon>Eukaryota</taxon>
        <taxon>Fungi</taxon>
        <taxon>Dikarya</taxon>
        <taxon>Basidiomycota</taxon>
        <taxon>Agaricomycotina</taxon>
        <taxon>Dacrymycetes</taxon>
        <taxon>Dacrymycetales</taxon>
        <taxon>Dacrymycetaceae</taxon>
        <taxon>Calocera</taxon>
    </lineage>
</organism>
<feature type="region of interest" description="Disordered" evidence="1">
    <location>
        <begin position="383"/>
        <end position="411"/>
    </location>
</feature>
<feature type="compositionally biased region" description="Polar residues" evidence="1">
    <location>
        <begin position="1"/>
        <end position="19"/>
    </location>
</feature>
<dbReference type="AlphaFoldDB" id="A0A167JW07"/>
<feature type="compositionally biased region" description="Low complexity" evidence="1">
    <location>
        <begin position="213"/>
        <end position="237"/>
    </location>
</feature>
<feature type="compositionally biased region" description="Low complexity" evidence="1">
    <location>
        <begin position="150"/>
        <end position="161"/>
    </location>
</feature>
<keyword evidence="3" id="KW-1185">Reference proteome</keyword>
<feature type="compositionally biased region" description="Polar residues" evidence="1">
    <location>
        <begin position="101"/>
        <end position="115"/>
    </location>
</feature>
<feature type="compositionally biased region" description="Pro residues" evidence="1">
    <location>
        <begin position="41"/>
        <end position="50"/>
    </location>
</feature>
<dbReference type="STRING" id="1330018.A0A167JW07"/>
<feature type="compositionally biased region" description="Basic and acidic residues" evidence="1">
    <location>
        <begin position="321"/>
        <end position="334"/>
    </location>
</feature>
<gene>
    <name evidence="2" type="ORF">CALVIDRAFT_539343</name>
</gene>
<protein>
    <submittedName>
        <fullName evidence="2">Uncharacterized protein</fullName>
    </submittedName>
</protein>
<feature type="region of interest" description="Disordered" evidence="1">
    <location>
        <begin position="1"/>
        <end position="338"/>
    </location>
</feature>
<dbReference type="EMBL" id="KV417297">
    <property type="protein sequence ID" value="KZO93972.1"/>
    <property type="molecule type" value="Genomic_DNA"/>
</dbReference>
<name>A0A167JW07_CALVF</name>
<accession>A0A167JW07</accession>
<sequence>MSSRPKVLSPTTTATNHVPTPQPLRAKASLSSVAKIRRAPSPRPSPPVPSPGSVVNTPLRANQLPLRRPASSQGRPLLLSPITGPGTQDTGTGNGKAYHSSPVSPTFQSFQRQRTASQSTTLVSPSSSAQIKVKAKVSSLAKPQPAPSSPVGTVGTVGTPPARGLHTRSNSIVGLRALPSPHPPPPVPALPPAPPAPPIVNTFPPTPTKSLDPVPNSPRSSAVSSHSQSSSASVESGSGYGSITALTRPRLEPLSQSPEEFDDPISRNGTTPVPLYTPLRQQNGFLSSPPFLSPKDDSEPNGPASPTHERRGSTMTEEEVEQRAEARTNRKIADLEIQTTSLQQLTASLERERHKQSLEIRDLRRKLRESRLALPPRTFQSLKATWEADGLDLEDEEEGEEEEEGATEDPAWKRVKGLVHDMLNLGRRAVDEGHEFLEKRNKSGGGVVRVLTAGEVEELQQQDGGPDSEEDVDADKGTVVQESETVGTQEEDHHELPG</sequence>
<feature type="compositionally biased region" description="Acidic residues" evidence="1">
    <location>
        <begin position="389"/>
        <end position="407"/>
    </location>
</feature>
<evidence type="ECO:0000256" key="1">
    <source>
        <dbReference type="SAM" id="MobiDB-lite"/>
    </source>
</evidence>
<evidence type="ECO:0000313" key="2">
    <source>
        <dbReference type="EMBL" id="KZO93972.1"/>
    </source>
</evidence>